<dbReference type="Pfam" id="PF07858">
    <property type="entry name" value="LEH"/>
    <property type="match status" value="1"/>
</dbReference>
<gene>
    <name evidence="2" type="ORF">GCM10023147_34110</name>
</gene>
<sequence>MRFVEALGAGDVELAQRLLAKDVVYTRMSWRTLDGRDAVARHFARRARSRTRLESVLQCAVADDEGLVLTERVTALSRGRLRVQFWVCGHFEVVDGRITVWRDYFDYLAVARAAARGVAGTMVPALRARPPRA</sequence>
<name>A0ABP8JZL1_9ACTN</name>
<evidence type="ECO:0000313" key="3">
    <source>
        <dbReference type="Proteomes" id="UP001500635"/>
    </source>
</evidence>
<reference evidence="3" key="1">
    <citation type="journal article" date="2019" name="Int. J. Syst. Evol. Microbiol.">
        <title>The Global Catalogue of Microorganisms (GCM) 10K type strain sequencing project: providing services to taxonomists for standard genome sequencing and annotation.</title>
        <authorList>
            <consortium name="The Broad Institute Genomics Platform"/>
            <consortium name="The Broad Institute Genome Sequencing Center for Infectious Disease"/>
            <person name="Wu L."/>
            <person name="Ma J."/>
        </authorList>
    </citation>
    <scope>NUCLEOTIDE SEQUENCE [LARGE SCALE GENOMIC DNA]</scope>
    <source>
        <strain evidence="3">JCM 17688</strain>
    </source>
</reference>
<accession>A0ABP8JZL1</accession>
<evidence type="ECO:0000259" key="1">
    <source>
        <dbReference type="Pfam" id="PF07858"/>
    </source>
</evidence>
<keyword evidence="3" id="KW-1185">Reference proteome</keyword>
<dbReference type="Proteomes" id="UP001500635">
    <property type="component" value="Unassembled WGS sequence"/>
</dbReference>
<organism evidence="2 3">
    <name type="scientific">Tsukamurella soli</name>
    <dbReference type="NCBI Taxonomy" id="644556"/>
    <lineage>
        <taxon>Bacteria</taxon>
        <taxon>Bacillati</taxon>
        <taxon>Actinomycetota</taxon>
        <taxon>Actinomycetes</taxon>
        <taxon>Mycobacteriales</taxon>
        <taxon>Tsukamurellaceae</taxon>
        <taxon>Tsukamurella</taxon>
    </lineage>
</organism>
<keyword evidence="2" id="KW-0378">Hydrolase</keyword>
<evidence type="ECO:0000313" key="2">
    <source>
        <dbReference type="EMBL" id="GAA4398122.1"/>
    </source>
</evidence>
<dbReference type="Gene3D" id="3.10.450.50">
    <property type="match status" value="1"/>
</dbReference>
<dbReference type="InterPro" id="IPR032710">
    <property type="entry name" value="NTF2-like_dom_sf"/>
</dbReference>
<comment type="caution">
    <text evidence="2">The sequence shown here is derived from an EMBL/GenBank/DDBJ whole genome shotgun (WGS) entry which is preliminary data.</text>
</comment>
<dbReference type="SUPFAM" id="SSF54427">
    <property type="entry name" value="NTF2-like"/>
    <property type="match status" value="1"/>
</dbReference>
<proteinExistence type="predicted"/>
<protein>
    <submittedName>
        <fullName evidence="2">Limonene-1,2-epoxide hydrolase family protein</fullName>
    </submittedName>
</protein>
<dbReference type="GO" id="GO:0016787">
    <property type="term" value="F:hydrolase activity"/>
    <property type="evidence" value="ECO:0007669"/>
    <property type="project" value="UniProtKB-KW"/>
</dbReference>
<dbReference type="InterPro" id="IPR013100">
    <property type="entry name" value="LEH"/>
</dbReference>
<dbReference type="EMBL" id="BAABFR010000060">
    <property type="protein sequence ID" value="GAA4398122.1"/>
    <property type="molecule type" value="Genomic_DNA"/>
</dbReference>
<feature type="domain" description="Limonene-1,2-epoxide hydrolase" evidence="1">
    <location>
        <begin position="3"/>
        <end position="116"/>
    </location>
</feature>